<feature type="domain" description="Squalene epoxidase" evidence="11">
    <location>
        <begin position="166"/>
        <end position="432"/>
    </location>
</feature>
<evidence type="ECO:0000313" key="13">
    <source>
        <dbReference type="Proteomes" id="UP000030653"/>
    </source>
</evidence>
<comment type="similarity">
    <text evidence="3 10">Belongs to the squalene monooxygenase family.</text>
</comment>
<dbReference type="GO" id="GO:0004506">
    <property type="term" value="F:squalene monooxygenase activity"/>
    <property type="evidence" value="ECO:0007669"/>
    <property type="project" value="UniProtKB-UniRule"/>
</dbReference>
<organism evidence="12 13">
    <name type="scientific">Dacryopinax primogenitus (strain DJM 731)</name>
    <name type="common">Brown rot fungus</name>
    <dbReference type="NCBI Taxonomy" id="1858805"/>
    <lineage>
        <taxon>Eukaryota</taxon>
        <taxon>Fungi</taxon>
        <taxon>Dikarya</taxon>
        <taxon>Basidiomycota</taxon>
        <taxon>Agaricomycotina</taxon>
        <taxon>Dacrymycetes</taxon>
        <taxon>Dacrymycetales</taxon>
        <taxon>Dacrymycetaceae</taxon>
        <taxon>Dacryopinax</taxon>
    </lineage>
</organism>
<dbReference type="OMA" id="AKRTFYW"/>
<evidence type="ECO:0000256" key="1">
    <source>
        <dbReference type="ARBA" id="ARBA00001974"/>
    </source>
</evidence>
<accession>M5GF80</accession>
<comment type="subcellular location">
    <subcellularLocation>
        <location evidence="10">Endoplasmic reticulum membrane</location>
        <topology evidence="10">Multi-pass membrane protein</topology>
    </subcellularLocation>
    <subcellularLocation>
        <location evidence="2">Microsome membrane</location>
        <topology evidence="2">Multi-pass membrane protein</topology>
    </subcellularLocation>
</comment>
<dbReference type="Pfam" id="PF08491">
    <property type="entry name" value="SE"/>
    <property type="match status" value="1"/>
</dbReference>
<dbReference type="EMBL" id="JH795859">
    <property type="protein sequence ID" value="EJU03928.1"/>
    <property type="molecule type" value="Genomic_DNA"/>
</dbReference>
<keyword evidence="6 10" id="KW-0274">FAD</keyword>
<dbReference type="PANTHER" id="PTHR10835:SF0">
    <property type="entry name" value="SQUALENE MONOOXYGENASE"/>
    <property type="match status" value="1"/>
</dbReference>
<name>M5GF80_DACPD</name>
<comment type="function">
    <text evidence="10">Catalyzes the stereospecific oxidation of squalene to (S)-2,3-epoxysqualene, and is considered to be a rate-limiting enzyme in steroid biosynthesis.</text>
</comment>
<reference evidence="12 13" key="1">
    <citation type="journal article" date="2012" name="Science">
        <title>The Paleozoic origin of enzymatic lignin decomposition reconstructed from 31 fungal genomes.</title>
        <authorList>
            <person name="Floudas D."/>
            <person name="Binder M."/>
            <person name="Riley R."/>
            <person name="Barry K."/>
            <person name="Blanchette R.A."/>
            <person name="Henrissat B."/>
            <person name="Martinez A.T."/>
            <person name="Otillar R."/>
            <person name="Spatafora J.W."/>
            <person name="Yadav J.S."/>
            <person name="Aerts A."/>
            <person name="Benoit I."/>
            <person name="Boyd A."/>
            <person name="Carlson A."/>
            <person name="Copeland A."/>
            <person name="Coutinho P.M."/>
            <person name="de Vries R.P."/>
            <person name="Ferreira P."/>
            <person name="Findley K."/>
            <person name="Foster B."/>
            <person name="Gaskell J."/>
            <person name="Glotzer D."/>
            <person name="Gorecki P."/>
            <person name="Heitman J."/>
            <person name="Hesse C."/>
            <person name="Hori C."/>
            <person name="Igarashi K."/>
            <person name="Jurgens J.A."/>
            <person name="Kallen N."/>
            <person name="Kersten P."/>
            <person name="Kohler A."/>
            <person name="Kuees U."/>
            <person name="Kumar T.K.A."/>
            <person name="Kuo A."/>
            <person name="LaButti K."/>
            <person name="Larrondo L.F."/>
            <person name="Lindquist E."/>
            <person name="Ling A."/>
            <person name="Lombard V."/>
            <person name="Lucas S."/>
            <person name="Lundell T."/>
            <person name="Martin R."/>
            <person name="McLaughlin D.J."/>
            <person name="Morgenstern I."/>
            <person name="Morin E."/>
            <person name="Murat C."/>
            <person name="Nagy L.G."/>
            <person name="Nolan M."/>
            <person name="Ohm R.A."/>
            <person name="Patyshakuliyeva A."/>
            <person name="Rokas A."/>
            <person name="Ruiz-Duenas F.J."/>
            <person name="Sabat G."/>
            <person name="Salamov A."/>
            <person name="Samejima M."/>
            <person name="Schmutz J."/>
            <person name="Slot J.C."/>
            <person name="St John F."/>
            <person name="Stenlid J."/>
            <person name="Sun H."/>
            <person name="Sun S."/>
            <person name="Syed K."/>
            <person name="Tsang A."/>
            <person name="Wiebenga A."/>
            <person name="Young D."/>
            <person name="Pisabarro A."/>
            <person name="Eastwood D.C."/>
            <person name="Martin F."/>
            <person name="Cullen D."/>
            <person name="Grigoriev I.V."/>
            <person name="Hibbett D.S."/>
        </authorList>
    </citation>
    <scope>NUCLEOTIDE SEQUENCE [LARGE SCALE GENOMIC DNA]</scope>
    <source>
        <strain evidence="12 13">DJM-731 SS1</strain>
    </source>
</reference>
<evidence type="ECO:0000256" key="5">
    <source>
        <dbReference type="ARBA" id="ARBA00022630"/>
    </source>
</evidence>
<evidence type="ECO:0000256" key="10">
    <source>
        <dbReference type="RuleBase" id="RU367121"/>
    </source>
</evidence>
<evidence type="ECO:0000256" key="2">
    <source>
        <dbReference type="ARBA" id="ARBA00004154"/>
    </source>
</evidence>
<dbReference type="EC" id="1.14.14.17" evidence="4 10"/>
<dbReference type="AlphaFoldDB" id="M5GF80"/>
<protein>
    <recommendedName>
        <fullName evidence="4 10">Squalene monooxygenase</fullName>
        <ecNumber evidence="4 10">1.14.14.17</ecNumber>
    </recommendedName>
</protein>
<dbReference type="UniPathway" id="UPA00767">
    <property type="reaction ID" value="UER00752"/>
</dbReference>
<dbReference type="Proteomes" id="UP000030653">
    <property type="component" value="Unassembled WGS sequence"/>
</dbReference>
<comment type="catalytic activity">
    <reaction evidence="10">
        <text>squalene + reduced [NADPH--hemoprotein reductase] + O2 = (S)-2,3-epoxysqualene + oxidized [NADPH--hemoprotein reductase] + H2O + H(+)</text>
        <dbReference type="Rhea" id="RHEA:25282"/>
        <dbReference type="Rhea" id="RHEA-COMP:11964"/>
        <dbReference type="Rhea" id="RHEA-COMP:11965"/>
        <dbReference type="ChEBI" id="CHEBI:15377"/>
        <dbReference type="ChEBI" id="CHEBI:15378"/>
        <dbReference type="ChEBI" id="CHEBI:15379"/>
        <dbReference type="ChEBI" id="CHEBI:15440"/>
        <dbReference type="ChEBI" id="CHEBI:15441"/>
        <dbReference type="ChEBI" id="CHEBI:57618"/>
        <dbReference type="ChEBI" id="CHEBI:58210"/>
        <dbReference type="EC" id="1.14.14.17"/>
    </reaction>
</comment>
<dbReference type="PANTHER" id="PTHR10835">
    <property type="entry name" value="SQUALENE MONOOXYGENASE"/>
    <property type="match status" value="1"/>
</dbReference>
<proteinExistence type="inferred from homology"/>
<dbReference type="RefSeq" id="XP_040630822.1">
    <property type="nucleotide sequence ID" value="XM_040775768.1"/>
</dbReference>
<dbReference type="Gene3D" id="3.50.50.60">
    <property type="entry name" value="FAD/NAD(P)-binding domain"/>
    <property type="match status" value="1"/>
</dbReference>
<evidence type="ECO:0000259" key="11">
    <source>
        <dbReference type="Pfam" id="PF08491"/>
    </source>
</evidence>
<keyword evidence="5 10" id="KW-0285">Flavoprotein</keyword>
<dbReference type="GeneID" id="63690830"/>
<evidence type="ECO:0000256" key="8">
    <source>
        <dbReference type="ARBA" id="ARBA00023002"/>
    </source>
</evidence>
<keyword evidence="10" id="KW-0256">Endoplasmic reticulum</keyword>
<dbReference type="GO" id="GO:0005789">
    <property type="term" value="C:endoplasmic reticulum membrane"/>
    <property type="evidence" value="ECO:0007669"/>
    <property type="project" value="UniProtKB-SubCell"/>
</dbReference>
<keyword evidence="13" id="KW-1185">Reference proteome</keyword>
<evidence type="ECO:0000256" key="9">
    <source>
        <dbReference type="ARBA" id="ARBA00023136"/>
    </source>
</evidence>
<evidence type="ECO:0000313" key="12">
    <source>
        <dbReference type="EMBL" id="EJU03928.1"/>
    </source>
</evidence>
<evidence type="ECO:0000256" key="6">
    <source>
        <dbReference type="ARBA" id="ARBA00022827"/>
    </source>
</evidence>
<evidence type="ECO:0000256" key="3">
    <source>
        <dbReference type="ARBA" id="ARBA00008802"/>
    </source>
</evidence>
<gene>
    <name evidence="12" type="ORF">DACRYDRAFT_65031</name>
</gene>
<dbReference type="InterPro" id="IPR040125">
    <property type="entry name" value="Squalene_monox"/>
</dbReference>
<dbReference type="InterPro" id="IPR013698">
    <property type="entry name" value="Squalene_epoxidase"/>
</dbReference>
<sequence length="497" mass="53494">MASPAPTQLHTDILIIGGGPAGLTLARSIQHFSQNPRSILILERDLAPQGPDRIVGELLQPGGVNALRALGLQGALEGIHAVPAKGYCIVNTAQDAQVSVPYPEGEQGRSFHHGAFVAALRREVATTPGVTLQEATVHSLLEDPQTGRVIGVTATPKNGDPTPFPADLVIVADGHASKFRHILLRSPAPITRSHFVGLVLHGARLPVEEHGTVVLIPGQGPVLMYGLAPGDTRILIDVRGKLPSSSTGALQAHIRTHVLPHLPQACQAPLESALQTQRLRSMPNSYLPPSLQATQQHKQGVLLVGDAFNMRHPLTGGGMTVAFSDTLLLGKLLAPCFPSDWASVARALHRFHLQRKPLASTINILSLALYDLFGASSPELATLRQACFDYFLLGGECIRGPVGLLSGLEPRPALLFYHFFAVALYAVWRVLTRPASPISESGDTPLYTSGHAHLTLASVGRVWEMFRLLWVACVVFLPLMWVEMQDLTRAWWGGLTL</sequence>
<keyword evidence="8 10" id="KW-0560">Oxidoreductase</keyword>
<dbReference type="GO" id="GO:0006696">
    <property type="term" value="P:ergosterol biosynthetic process"/>
    <property type="evidence" value="ECO:0007669"/>
    <property type="project" value="TreeGrafter"/>
</dbReference>
<dbReference type="HOGENOM" id="CLU_026390_0_0_1"/>
<keyword evidence="9" id="KW-0472">Membrane</keyword>
<dbReference type="PRINTS" id="PR00420">
    <property type="entry name" value="RNGMNOXGNASE"/>
</dbReference>
<comment type="cofactor">
    <cofactor evidence="1 10">
        <name>FAD</name>
        <dbReference type="ChEBI" id="CHEBI:57692"/>
    </cofactor>
</comment>
<evidence type="ECO:0000256" key="7">
    <source>
        <dbReference type="ARBA" id="ARBA00022848"/>
    </source>
</evidence>
<evidence type="ECO:0000256" key="4">
    <source>
        <dbReference type="ARBA" id="ARBA00012312"/>
    </source>
</evidence>
<dbReference type="OrthoDB" id="1678617at2759"/>
<dbReference type="SUPFAM" id="SSF51905">
    <property type="entry name" value="FAD/NAD(P)-binding domain"/>
    <property type="match status" value="1"/>
</dbReference>
<dbReference type="InterPro" id="IPR036188">
    <property type="entry name" value="FAD/NAD-bd_sf"/>
</dbReference>
<dbReference type="STRING" id="1858805.M5GF80"/>
<keyword evidence="7" id="KW-0492">Microsome</keyword>
<dbReference type="GO" id="GO:0050660">
    <property type="term" value="F:flavin adenine dinucleotide binding"/>
    <property type="evidence" value="ECO:0007669"/>
    <property type="project" value="UniProtKB-UniRule"/>
</dbReference>